<dbReference type="InterPro" id="IPR021109">
    <property type="entry name" value="Peptidase_aspartic_dom_sf"/>
</dbReference>
<comment type="caution">
    <text evidence="9">The sequence shown here is derived from an EMBL/GenBank/DDBJ whole genome shotgun (WGS) entry which is preliminary data.</text>
</comment>
<dbReference type="Gene3D" id="2.40.70.10">
    <property type="entry name" value="Acid Proteases"/>
    <property type="match status" value="2"/>
</dbReference>
<feature type="signal peptide" evidence="7">
    <location>
        <begin position="1"/>
        <end position="19"/>
    </location>
</feature>
<comment type="similarity">
    <text evidence="1">Belongs to the peptidase A1 family.</text>
</comment>
<evidence type="ECO:0000259" key="8">
    <source>
        <dbReference type="PROSITE" id="PS51767"/>
    </source>
</evidence>
<keyword evidence="3 7" id="KW-0732">Signal</keyword>
<keyword evidence="10" id="KW-1185">Reference proteome</keyword>
<dbReference type="SUPFAM" id="SSF50630">
    <property type="entry name" value="Acid proteases"/>
    <property type="match status" value="1"/>
</dbReference>
<sequence length="401" mass="42959">MYFASFILLAAVPAPVVQATSLTTTHLDGGLIVPMILSKNQTAYMAQVSAGTPAQIEFLKVDTGSPTYSFLSSYNPVCSEATKPCQTFGTFDNLTSSTSIYEGPGFSDRLGDYGTGDFLNDSVTIGGTKVDHMYFGYLNQYGYPERAKPLTTTILGLSLSCAGVVANTTCNEDGPYILPQLKKAKTINRMSASVYLGPDDLGVNNSELIFGGYMDKAKIGGPLISLPMVDPTTYLLSGGQTNNVNVTSLEVVFNGNSTSGTYGEPDFGQPALFDTGSVATNLPSSIFYAIYGAFGGSSSTYNRDLRYQNIDCKYRDPQNTKGALNIGFGAYGNVSIPLHRLVTPFDNGNCGMGTYPTSDGSVGIFGDDILRSLYLIYDQESFTLTLSEVKYTSEQNIVPFP</sequence>
<evidence type="ECO:0000313" key="10">
    <source>
        <dbReference type="Proteomes" id="UP001595075"/>
    </source>
</evidence>
<organism evidence="9 10">
    <name type="scientific">Oculimacula yallundae</name>
    <dbReference type="NCBI Taxonomy" id="86028"/>
    <lineage>
        <taxon>Eukaryota</taxon>
        <taxon>Fungi</taxon>
        <taxon>Dikarya</taxon>
        <taxon>Ascomycota</taxon>
        <taxon>Pezizomycotina</taxon>
        <taxon>Leotiomycetes</taxon>
        <taxon>Helotiales</taxon>
        <taxon>Ploettnerulaceae</taxon>
        <taxon>Oculimacula</taxon>
    </lineage>
</organism>
<dbReference type="PROSITE" id="PS51767">
    <property type="entry name" value="PEPTIDASE_A1"/>
    <property type="match status" value="1"/>
</dbReference>
<keyword evidence="2" id="KW-0645">Protease</keyword>
<evidence type="ECO:0000313" key="9">
    <source>
        <dbReference type="EMBL" id="KAL2067820.1"/>
    </source>
</evidence>
<evidence type="ECO:0000256" key="4">
    <source>
        <dbReference type="ARBA" id="ARBA00022750"/>
    </source>
</evidence>
<dbReference type="Proteomes" id="UP001595075">
    <property type="component" value="Unassembled WGS sequence"/>
</dbReference>
<keyword evidence="5" id="KW-0378">Hydrolase</keyword>
<dbReference type="Pfam" id="PF00026">
    <property type="entry name" value="Asp"/>
    <property type="match status" value="1"/>
</dbReference>
<keyword evidence="4" id="KW-0064">Aspartyl protease</keyword>
<evidence type="ECO:0000256" key="1">
    <source>
        <dbReference type="ARBA" id="ARBA00007447"/>
    </source>
</evidence>
<proteinExistence type="inferred from homology"/>
<reference evidence="9 10" key="1">
    <citation type="journal article" date="2024" name="Commun. Biol.">
        <title>Comparative genomic analysis of thermophilic fungi reveals convergent evolutionary adaptations and gene losses.</title>
        <authorList>
            <person name="Steindorff A.S."/>
            <person name="Aguilar-Pontes M.V."/>
            <person name="Robinson A.J."/>
            <person name="Andreopoulos B."/>
            <person name="LaButti K."/>
            <person name="Kuo A."/>
            <person name="Mondo S."/>
            <person name="Riley R."/>
            <person name="Otillar R."/>
            <person name="Haridas S."/>
            <person name="Lipzen A."/>
            <person name="Grimwood J."/>
            <person name="Schmutz J."/>
            <person name="Clum A."/>
            <person name="Reid I.D."/>
            <person name="Moisan M.C."/>
            <person name="Butler G."/>
            <person name="Nguyen T.T.M."/>
            <person name="Dewar K."/>
            <person name="Conant G."/>
            <person name="Drula E."/>
            <person name="Henrissat B."/>
            <person name="Hansel C."/>
            <person name="Singer S."/>
            <person name="Hutchinson M.I."/>
            <person name="de Vries R.P."/>
            <person name="Natvig D.O."/>
            <person name="Powell A.J."/>
            <person name="Tsang A."/>
            <person name="Grigoriev I.V."/>
        </authorList>
    </citation>
    <scope>NUCLEOTIDE SEQUENCE [LARGE SCALE GENOMIC DNA]</scope>
    <source>
        <strain evidence="9 10">CBS 494.80</strain>
    </source>
</reference>
<keyword evidence="6" id="KW-0865">Zymogen</keyword>
<dbReference type="InterPro" id="IPR033121">
    <property type="entry name" value="PEPTIDASE_A1"/>
</dbReference>
<accession>A0ABR4CD01</accession>
<evidence type="ECO:0000256" key="5">
    <source>
        <dbReference type="ARBA" id="ARBA00022801"/>
    </source>
</evidence>
<dbReference type="InterPro" id="IPR001461">
    <property type="entry name" value="Aspartic_peptidase_A1"/>
</dbReference>
<evidence type="ECO:0000256" key="7">
    <source>
        <dbReference type="SAM" id="SignalP"/>
    </source>
</evidence>
<gene>
    <name evidence="9" type="ORF">VTL71DRAFT_15916</name>
</gene>
<dbReference type="PANTHER" id="PTHR47965">
    <property type="entry name" value="ASPARTYL PROTEASE-RELATED"/>
    <property type="match status" value="1"/>
</dbReference>
<feature type="chain" id="PRO_5047129291" description="Peptidase A1 domain-containing protein" evidence="7">
    <location>
        <begin position="20"/>
        <end position="401"/>
    </location>
</feature>
<dbReference type="PANTHER" id="PTHR47965:SF12">
    <property type="entry name" value="ASPARTIC PROTEINASE 3-RELATED"/>
    <property type="match status" value="1"/>
</dbReference>
<evidence type="ECO:0000256" key="3">
    <source>
        <dbReference type="ARBA" id="ARBA00022729"/>
    </source>
</evidence>
<protein>
    <recommendedName>
        <fullName evidence="8">Peptidase A1 domain-containing protein</fullName>
    </recommendedName>
</protein>
<evidence type="ECO:0000256" key="6">
    <source>
        <dbReference type="ARBA" id="ARBA00023145"/>
    </source>
</evidence>
<evidence type="ECO:0000256" key="2">
    <source>
        <dbReference type="ARBA" id="ARBA00022670"/>
    </source>
</evidence>
<feature type="domain" description="Peptidase A1" evidence="8">
    <location>
        <begin position="44"/>
        <end position="387"/>
    </location>
</feature>
<dbReference type="EMBL" id="JAZHXI010000009">
    <property type="protein sequence ID" value="KAL2067820.1"/>
    <property type="molecule type" value="Genomic_DNA"/>
</dbReference>
<name>A0ABR4CD01_9HELO</name>